<dbReference type="InterPro" id="IPR011527">
    <property type="entry name" value="ABC1_TM_dom"/>
</dbReference>
<evidence type="ECO:0000256" key="3">
    <source>
        <dbReference type="ARBA" id="ARBA00022741"/>
    </source>
</evidence>
<reference evidence="11 12" key="1">
    <citation type="journal article" date="2023" name="BMC Biol.">
        <title>The compact genome of the sponge Oopsacas minuta (Hexactinellida) is lacking key metazoan core genes.</title>
        <authorList>
            <person name="Santini S."/>
            <person name="Schenkelaars Q."/>
            <person name="Jourda C."/>
            <person name="Duchesne M."/>
            <person name="Belahbib H."/>
            <person name="Rocher C."/>
            <person name="Selva M."/>
            <person name="Riesgo A."/>
            <person name="Vervoort M."/>
            <person name="Leys S.P."/>
            <person name="Kodjabachian L."/>
            <person name="Le Bivic A."/>
            <person name="Borchiellini C."/>
            <person name="Claverie J.M."/>
            <person name="Renard E."/>
        </authorList>
    </citation>
    <scope>NUCLEOTIDE SEQUENCE [LARGE SCALE GENOMIC DNA]</scope>
    <source>
        <strain evidence="11">SPO-2</strain>
    </source>
</reference>
<evidence type="ECO:0000256" key="5">
    <source>
        <dbReference type="ARBA" id="ARBA00022989"/>
    </source>
</evidence>
<dbReference type="AlphaFoldDB" id="A0AAV7JXS1"/>
<dbReference type="PROSITE" id="PS00211">
    <property type="entry name" value="ABC_TRANSPORTER_1"/>
    <property type="match status" value="1"/>
</dbReference>
<evidence type="ECO:0000256" key="2">
    <source>
        <dbReference type="ARBA" id="ARBA00022692"/>
    </source>
</evidence>
<accession>A0AAV7JXS1</accession>
<feature type="domain" description="ABC transmembrane type-1" evidence="10">
    <location>
        <begin position="330"/>
        <end position="574"/>
    </location>
</feature>
<comment type="similarity">
    <text evidence="7">Belongs to the ABC transporter superfamily. ABCB family. Heavy Metal importer (TC 3.A.1.210) subfamily.</text>
</comment>
<feature type="transmembrane region" description="Helical" evidence="8">
    <location>
        <begin position="400"/>
        <end position="421"/>
    </location>
</feature>
<dbReference type="Gene3D" id="3.40.50.300">
    <property type="entry name" value="P-loop containing nucleotide triphosphate hydrolases"/>
    <property type="match status" value="1"/>
</dbReference>
<feature type="transmembrane region" description="Helical" evidence="8">
    <location>
        <begin position="427"/>
        <end position="447"/>
    </location>
</feature>
<dbReference type="SUPFAM" id="SSF52540">
    <property type="entry name" value="P-loop containing nucleoside triphosphate hydrolases"/>
    <property type="match status" value="1"/>
</dbReference>
<name>A0AAV7JXS1_9METZ</name>
<dbReference type="GO" id="GO:0016020">
    <property type="term" value="C:membrane"/>
    <property type="evidence" value="ECO:0007669"/>
    <property type="project" value="UniProtKB-SubCell"/>
</dbReference>
<feature type="transmembrane region" description="Helical" evidence="8">
    <location>
        <begin position="260"/>
        <end position="279"/>
    </location>
</feature>
<comment type="caution">
    <text evidence="11">The sequence shown here is derived from an EMBL/GenBank/DDBJ whole genome shotgun (WGS) entry which is preliminary data.</text>
</comment>
<dbReference type="PANTHER" id="PTHR24221">
    <property type="entry name" value="ATP-BINDING CASSETTE SUB-FAMILY B"/>
    <property type="match status" value="1"/>
</dbReference>
<dbReference type="SMART" id="SM00382">
    <property type="entry name" value="AAA"/>
    <property type="match status" value="1"/>
</dbReference>
<dbReference type="PROSITE" id="PS50893">
    <property type="entry name" value="ABC_TRANSPORTER_2"/>
    <property type="match status" value="1"/>
</dbReference>
<evidence type="ECO:0000256" key="6">
    <source>
        <dbReference type="ARBA" id="ARBA00023136"/>
    </source>
</evidence>
<dbReference type="GO" id="GO:0005524">
    <property type="term" value="F:ATP binding"/>
    <property type="evidence" value="ECO:0007669"/>
    <property type="project" value="UniProtKB-KW"/>
</dbReference>
<feature type="transmembrane region" description="Helical" evidence="8">
    <location>
        <begin position="549"/>
        <end position="566"/>
    </location>
</feature>
<dbReference type="InterPro" id="IPR027417">
    <property type="entry name" value="P-loop_NTPase"/>
</dbReference>
<dbReference type="Gene3D" id="1.20.1560.10">
    <property type="entry name" value="ABC transporter type 1, transmembrane domain"/>
    <property type="match status" value="1"/>
</dbReference>
<dbReference type="InterPro" id="IPR003593">
    <property type="entry name" value="AAA+_ATPase"/>
</dbReference>
<evidence type="ECO:0000313" key="12">
    <source>
        <dbReference type="Proteomes" id="UP001165289"/>
    </source>
</evidence>
<organism evidence="11 12">
    <name type="scientific">Oopsacas minuta</name>
    <dbReference type="NCBI Taxonomy" id="111878"/>
    <lineage>
        <taxon>Eukaryota</taxon>
        <taxon>Metazoa</taxon>
        <taxon>Porifera</taxon>
        <taxon>Hexactinellida</taxon>
        <taxon>Hexasterophora</taxon>
        <taxon>Lyssacinosida</taxon>
        <taxon>Leucopsacidae</taxon>
        <taxon>Oopsacas</taxon>
    </lineage>
</organism>
<keyword evidence="2 8" id="KW-0812">Transmembrane</keyword>
<evidence type="ECO:0000256" key="8">
    <source>
        <dbReference type="SAM" id="Phobius"/>
    </source>
</evidence>
<feature type="domain" description="ABC transporter" evidence="9">
    <location>
        <begin position="642"/>
        <end position="874"/>
    </location>
</feature>
<dbReference type="EMBL" id="JAKMXF010000255">
    <property type="protein sequence ID" value="KAI6653717.1"/>
    <property type="molecule type" value="Genomic_DNA"/>
</dbReference>
<dbReference type="Proteomes" id="UP001165289">
    <property type="component" value="Unassembled WGS sequence"/>
</dbReference>
<evidence type="ECO:0000256" key="1">
    <source>
        <dbReference type="ARBA" id="ARBA00004141"/>
    </source>
</evidence>
<proteinExistence type="inferred from homology"/>
<dbReference type="Pfam" id="PF00005">
    <property type="entry name" value="ABC_tran"/>
    <property type="match status" value="1"/>
</dbReference>
<keyword evidence="4" id="KW-0067">ATP-binding</keyword>
<dbReference type="GO" id="GO:0016887">
    <property type="term" value="F:ATP hydrolysis activity"/>
    <property type="evidence" value="ECO:0007669"/>
    <property type="project" value="InterPro"/>
</dbReference>
<feature type="transmembrane region" description="Helical" evidence="8">
    <location>
        <begin position="522"/>
        <end position="543"/>
    </location>
</feature>
<protein>
    <submittedName>
        <fullName evidence="11">ABC transporter B family member 27-like</fullName>
    </submittedName>
</protein>
<dbReference type="InterPro" id="IPR003439">
    <property type="entry name" value="ABC_transporter-like_ATP-bd"/>
</dbReference>
<dbReference type="PANTHER" id="PTHR24221:SF654">
    <property type="entry name" value="ATP-BINDING CASSETTE SUB-FAMILY B MEMBER 6"/>
    <property type="match status" value="1"/>
</dbReference>
<dbReference type="GO" id="GO:0140359">
    <property type="term" value="F:ABC-type transporter activity"/>
    <property type="evidence" value="ECO:0007669"/>
    <property type="project" value="InterPro"/>
</dbReference>
<keyword evidence="6 8" id="KW-0472">Membrane</keyword>
<evidence type="ECO:0000256" key="4">
    <source>
        <dbReference type="ARBA" id="ARBA00022840"/>
    </source>
</evidence>
<sequence>MHRDSKINLLQDRRVSSIQGELKMKSRVSSLKSETGCEEKEGHRKSYVQEEITAGDQEKNLLLFSKELSKYLNIPQDAKNSDLNLRSSEAEGGSGSLENREKEIFITHLRKINPGLFFGNIFVDGLFHLVNEEVAFKFMGVKKPTLDLTNIISCCTNKSVLEYFWATPDYEEDYNTYKFVSSSFMNYFYSIKGKTGLTRFFRKLNFSPDGVSKFSHKDKSLIDLEISWKKFAQAGISAEYNYSLYKFIWRLFRYNLIQHYFILFVIICQALLEVVTISYTQHLKSLIIDGLKTSSFLVREINITFFGNSSTFPEQQLLVDSTIIETFTDGGMLIAINTALVLILPVAGIFEGLLGMLVGKKLRMAIQKRILELTVPEYNTVSTTFVIVAFKQDVNNIEYVVVNTLGMFARFLGFLSIAYINGFIVHFSYPIYFTISAIVMNLIMAYFSHLSKKALFKNSLIQGQIKELLVENYEGLSTIQCYNIQSYWMERYDRLVTITKQFKHKWQELFFTNMIRSFYRSLAGINTVLSYYMFGILTIYVDIGFDEVYRTYILFIMVILRISHIMNDMHSVYTAALSLGRLDSLKLGLNKKETAKEKEDQNITVIENTIVFPRSKSGCSICSMQSTGSIDASMVPTPNIVLKNVSLTFSMTAAYWSAYNINMLIPYRSRIALVGQSGSGKTTLLNIITGMMCPTQGIILVNDKPLAEYHSLHKLYGVVHQFSHIFNLSIMDNIKLSRSSATDIEVIEVAKKCVIHDWVMKLPRKYDTIIEKGAKNISGGQLQRLAIARMLLYKPKVIVVDECTSHLDHNTAKQINNTLFKFTRGRTLIYSTNILERMEDFDRIYVIEHGAIRESGNHGELLSKRDSAYSRLYGKFEMARMEPNYLS</sequence>
<dbReference type="InterPro" id="IPR017871">
    <property type="entry name" value="ABC_transporter-like_CS"/>
</dbReference>
<keyword evidence="5 8" id="KW-1133">Transmembrane helix</keyword>
<dbReference type="PROSITE" id="PS50929">
    <property type="entry name" value="ABC_TM1F"/>
    <property type="match status" value="1"/>
</dbReference>
<keyword evidence="12" id="KW-1185">Reference proteome</keyword>
<evidence type="ECO:0000259" key="10">
    <source>
        <dbReference type="PROSITE" id="PS50929"/>
    </source>
</evidence>
<evidence type="ECO:0000313" key="11">
    <source>
        <dbReference type="EMBL" id="KAI6653717.1"/>
    </source>
</evidence>
<dbReference type="SUPFAM" id="SSF90123">
    <property type="entry name" value="ABC transporter transmembrane region"/>
    <property type="match status" value="1"/>
</dbReference>
<dbReference type="InterPro" id="IPR039421">
    <property type="entry name" value="Type_1_exporter"/>
</dbReference>
<gene>
    <name evidence="11" type="ORF">LOD99_3221</name>
</gene>
<feature type="transmembrane region" description="Helical" evidence="8">
    <location>
        <begin position="334"/>
        <end position="359"/>
    </location>
</feature>
<evidence type="ECO:0000259" key="9">
    <source>
        <dbReference type="PROSITE" id="PS50893"/>
    </source>
</evidence>
<dbReference type="InterPro" id="IPR036640">
    <property type="entry name" value="ABC1_TM_sf"/>
</dbReference>
<comment type="subcellular location">
    <subcellularLocation>
        <location evidence="1">Membrane</location>
        <topology evidence="1">Multi-pass membrane protein</topology>
    </subcellularLocation>
</comment>
<evidence type="ECO:0000256" key="7">
    <source>
        <dbReference type="ARBA" id="ARBA00024363"/>
    </source>
</evidence>
<keyword evidence="3" id="KW-0547">Nucleotide-binding</keyword>